<comment type="caution">
    <text evidence="2">The sequence shown here is derived from an EMBL/GenBank/DDBJ whole genome shotgun (WGS) entry which is preliminary data.</text>
</comment>
<dbReference type="HOGENOM" id="CLU_1383332_0_0_11"/>
<reference evidence="2 3" key="1">
    <citation type="journal article" date="2011" name="Stand. Genomic Sci.">
        <title>High quality draft genome sequence of Segniliparus rugosus CDC 945(T)= (ATCC BAA-974(T)).</title>
        <authorList>
            <person name="Earl A.M."/>
            <person name="Desjardins C.A."/>
            <person name="Fitzgerald M.G."/>
            <person name="Arachchi H.M."/>
            <person name="Zeng Q."/>
            <person name="Mehta T."/>
            <person name="Griggs A."/>
            <person name="Birren B.W."/>
            <person name="Toney N.C."/>
            <person name="Carr J."/>
            <person name="Posey J."/>
            <person name="Butler W.R."/>
        </authorList>
    </citation>
    <scope>NUCLEOTIDE SEQUENCE [LARGE SCALE GENOMIC DNA]</scope>
    <source>
        <strain evidence="3">ATCC BAA-974 / DSM 45345 / CCUG 50838 / CIP 108380 / JCM 13579 / CDC 945</strain>
    </source>
</reference>
<evidence type="ECO:0000256" key="1">
    <source>
        <dbReference type="SAM" id="MobiDB-lite"/>
    </source>
</evidence>
<gene>
    <name evidence="2" type="ORF">HMPREF9336_04215</name>
</gene>
<dbReference type="AlphaFoldDB" id="U1N587"/>
<dbReference type="EMBL" id="ACZI02000002">
    <property type="protein sequence ID" value="ERG69324.1"/>
    <property type="molecule type" value="Genomic_DNA"/>
</dbReference>
<evidence type="ECO:0000313" key="3">
    <source>
        <dbReference type="Proteomes" id="UP000004816"/>
    </source>
</evidence>
<proteinExistence type="predicted"/>
<feature type="region of interest" description="Disordered" evidence="1">
    <location>
        <begin position="164"/>
        <end position="184"/>
    </location>
</feature>
<dbReference type="RefSeq" id="WP_021030338.1">
    <property type="nucleotide sequence ID" value="NZ_KI391953.1"/>
</dbReference>
<evidence type="ECO:0000313" key="2">
    <source>
        <dbReference type="EMBL" id="ERG69324.1"/>
    </source>
</evidence>
<keyword evidence="3" id="KW-1185">Reference proteome</keyword>
<accession>U1N587</accession>
<sequence>MSTNDDWQSAEVDYQESAPPAAKFPQVGSSFEGTILAGWRQQATVYGTGEPRFHRDGQPIMQLVLLTAPDEPDCADDWQGVRRLYIDKLGLREGLKSALRQTGAVKPQPGGRIAVERGPADSKTNAHTFAIVYLPREENPRIPTNAREVLDRWQHLIPAKSDERTALSARAPRPVNQPETAAASPGLLYLRRMREAL</sequence>
<protein>
    <submittedName>
        <fullName evidence="2">Uncharacterized protein</fullName>
    </submittedName>
</protein>
<feature type="region of interest" description="Disordered" evidence="1">
    <location>
        <begin position="1"/>
        <end position="27"/>
    </location>
</feature>
<name>U1N587_SEGRC</name>
<dbReference type="Proteomes" id="UP000004816">
    <property type="component" value="Unassembled WGS sequence"/>
</dbReference>
<organism evidence="2 3">
    <name type="scientific">Segniliparus rugosus (strain ATCC BAA-974 / DSM 45345 / CCUG 50838 / CIP 108380 / JCM 13579 / CDC 945)</name>
    <dbReference type="NCBI Taxonomy" id="679197"/>
    <lineage>
        <taxon>Bacteria</taxon>
        <taxon>Bacillati</taxon>
        <taxon>Actinomycetota</taxon>
        <taxon>Actinomycetes</taxon>
        <taxon>Mycobacteriales</taxon>
        <taxon>Segniliparaceae</taxon>
        <taxon>Segniliparus</taxon>
    </lineage>
</organism>
<dbReference type="STRING" id="679197.HMPREF9336_04215"/>